<evidence type="ECO:0000256" key="1">
    <source>
        <dbReference type="ARBA" id="ARBA00004141"/>
    </source>
</evidence>
<dbReference type="PANTHER" id="PTHR10846:SF8">
    <property type="entry name" value="INNER MEMBRANE PROTEIN YRBG"/>
    <property type="match status" value="1"/>
</dbReference>
<keyword evidence="2 5" id="KW-0812">Transmembrane</keyword>
<dbReference type="GO" id="GO:0005262">
    <property type="term" value="F:calcium channel activity"/>
    <property type="evidence" value="ECO:0007669"/>
    <property type="project" value="TreeGrafter"/>
</dbReference>
<feature type="domain" description="Sodium/calcium exchanger membrane region" evidence="6">
    <location>
        <begin position="5"/>
        <end position="149"/>
    </location>
</feature>
<reference evidence="8" key="1">
    <citation type="submission" date="2016-10" db="EMBL/GenBank/DDBJ databases">
        <authorList>
            <person name="Varghese N."/>
            <person name="Submissions S."/>
        </authorList>
    </citation>
    <scope>NUCLEOTIDE SEQUENCE [LARGE SCALE GENOMIC DNA]</scope>
    <source>
        <strain evidence="8">DSM 22703</strain>
    </source>
</reference>
<dbReference type="PANTHER" id="PTHR10846">
    <property type="entry name" value="SODIUM/POTASSIUM/CALCIUM EXCHANGER"/>
    <property type="match status" value="1"/>
</dbReference>
<comment type="subcellular location">
    <subcellularLocation>
        <location evidence="1">Membrane</location>
        <topology evidence="1">Multi-pass membrane protein</topology>
    </subcellularLocation>
</comment>
<dbReference type="GO" id="GO:0008273">
    <property type="term" value="F:calcium, potassium:sodium antiporter activity"/>
    <property type="evidence" value="ECO:0007669"/>
    <property type="project" value="TreeGrafter"/>
</dbReference>
<evidence type="ECO:0000256" key="5">
    <source>
        <dbReference type="SAM" id="Phobius"/>
    </source>
</evidence>
<feature type="transmembrane region" description="Helical" evidence="5">
    <location>
        <begin position="241"/>
        <end position="260"/>
    </location>
</feature>
<sequence length="318" mass="33887">MIIQLILLVVGLVLLVKGADWLVDGASVLAKKNNISDLAIGLTIVAFGTSAPELVVNAVAASGNYPDIVFGNVIGSNNFNLFAILGIAGLITPLAVQSSTVWKEIPFSLVAALVLLVLANNYLFSEPTHLSRYDGFILLGLFAAFLYYVATQLKADPLVEGVENKDYSTGKIWFLILIGLTGLVGGGKLVVDNAVWIAQALGVSEKIIGLTIIAAGTSLPELATSVVAAMKKNADIAIGNIVGSNIFNILLVLGVSALVRPLDFNPAFNTDIYLLSAGTSFLFISMFIGKKYRLDRWQAALLLMIFASYTTYLVMLEL</sequence>
<dbReference type="STRING" id="279824.SAMN03080617_00305"/>
<dbReference type="EMBL" id="FMXE01000002">
    <property type="protein sequence ID" value="SDA40232.1"/>
    <property type="molecule type" value="Genomic_DNA"/>
</dbReference>
<name>A0A1G5V2Y5_9BACT</name>
<dbReference type="GO" id="GO:0006874">
    <property type="term" value="P:intracellular calcium ion homeostasis"/>
    <property type="evidence" value="ECO:0007669"/>
    <property type="project" value="TreeGrafter"/>
</dbReference>
<feature type="transmembrane region" description="Helical" evidence="5">
    <location>
        <begin position="272"/>
        <end position="289"/>
    </location>
</feature>
<dbReference type="InterPro" id="IPR044880">
    <property type="entry name" value="NCX_ion-bd_dom_sf"/>
</dbReference>
<dbReference type="NCBIfam" id="TIGR00367">
    <property type="entry name" value="calcium/sodium antiporter"/>
    <property type="match status" value="1"/>
</dbReference>
<evidence type="ECO:0000256" key="4">
    <source>
        <dbReference type="ARBA" id="ARBA00023136"/>
    </source>
</evidence>
<feature type="domain" description="Sodium/calcium exchanger membrane region" evidence="6">
    <location>
        <begin position="172"/>
        <end position="314"/>
    </location>
</feature>
<dbReference type="OrthoDB" id="9794225at2"/>
<keyword evidence="8" id="KW-1185">Reference proteome</keyword>
<keyword evidence="4 5" id="KW-0472">Membrane</keyword>
<feature type="transmembrane region" description="Helical" evidence="5">
    <location>
        <begin position="296"/>
        <end position="315"/>
    </location>
</feature>
<dbReference type="Pfam" id="PF01699">
    <property type="entry name" value="Na_Ca_ex"/>
    <property type="match status" value="2"/>
</dbReference>
<evidence type="ECO:0000313" key="8">
    <source>
        <dbReference type="Proteomes" id="UP000198756"/>
    </source>
</evidence>
<evidence type="ECO:0000256" key="2">
    <source>
        <dbReference type="ARBA" id="ARBA00022692"/>
    </source>
</evidence>
<dbReference type="Proteomes" id="UP000198756">
    <property type="component" value="Unassembled WGS sequence"/>
</dbReference>
<feature type="transmembrane region" description="Helical" evidence="5">
    <location>
        <begin position="79"/>
        <end position="96"/>
    </location>
</feature>
<dbReference type="RefSeq" id="WP_092728173.1">
    <property type="nucleotide sequence ID" value="NZ_FMXE01000002.1"/>
</dbReference>
<evidence type="ECO:0000313" key="7">
    <source>
        <dbReference type="EMBL" id="SDA40232.1"/>
    </source>
</evidence>
<feature type="transmembrane region" description="Helical" evidence="5">
    <location>
        <begin position="130"/>
        <end position="151"/>
    </location>
</feature>
<dbReference type="AlphaFoldDB" id="A0A1G5V2Y5"/>
<accession>A0A1G5V2Y5</accession>
<dbReference type="InterPro" id="IPR004837">
    <property type="entry name" value="NaCa_Exmemb"/>
</dbReference>
<keyword evidence="3 5" id="KW-1133">Transmembrane helix</keyword>
<dbReference type="InterPro" id="IPR004481">
    <property type="entry name" value="K/Na/Ca-exchanger"/>
</dbReference>
<protein>
    <submittedName>
        <fullName evidence="7">Cation:H+ antiporter</fullName>
    </submittedName>
</protein>
<evidence type="ECO:0000256" key="3">
    <source>
        <dbReference type="ARBA" id="ARBA00022989"/>
    </source>
</evidence>
<dbReference type="Gene3D" id="1.20.1420.30">
    <property type="entry name" value="NCX, central ion-binding region"/>
    <property type="match status" value="1"/>
</dbReference>
<gene>
    <name evidence="7" type="ORF">SAMN03080617_00305</name>
</gene>
<evidence type="ECO:0000259" key="6">
    <source>
        <dbReference type="Pfam" id="PF01699"/>
    </source>
</evidence>
<dbReference type="GO" id="GO:0005886">
    <property type="term" value="C:plasma membrane"/>
    <property type="evidence" value="ECO:0007669"/>
    <property type="project" value="TreeGrafter"/>
</dbReference>
<proteinExistence type="predicted"/>
<feature type="transmembrane region" description="Helical" evidence="5">
    <location>
        <begin position="105"/>
        <end position="124"/>
    </location>
</feature>
<feature type="transmembrane region" description="Helical" evidence="5">
    <location>
        <begin position="172"/>
        <end position="191"/>
    </location>
</feature>
<organism evidence="7 8">
    <name type="scientific">Algoriphagus alkaliphilus</name>
    <dbReference type="NCBI Taxonomy" id="279824"/>
    <lineage>
        <taxon>Bacteria</taxon>
        <taxon>Pseudomonadati</taxon>
        <taxon>Bacteroidota</taxon>
        <taxon>Cytophagia</taxon>
        <taxon>Cytophagales</taxon>
        <taxon>Cyclobacteriaceae</taxon>
        <taxon>Algoriphagus</taxon>
    </lineage>
</organism>